<proteinExistence type="predicted"/>
<evidence type="ECO:0000313" key="4">
    <source>
        <dbReference type="EMBL" id="SIN76111.1"/>
    </source>
</evidence>
<dbReference type="PANTHER" id="PTHR21461:SF69">
    <property type="entry name" value="GLYCOSYLTRANSFERASE FAMILY 92 PROTEIN"/>
    <property type="match status" value="1"/>
</dbReference>
<dbReference type="OrthoDB" id="7981249at2"/>
<dbReference type="Pfam" id="PF13704">
    <property type="entry name" value="Glyco_tranf_2_4"/>
    <property type="match status" value="1"/>
</dbReference>
<dbReference type="STRING" id="364032.SAMN05443662_0502"/>
<keyword evidence="5" id="KW-1185">Reference proteome</keyword>
<comment type="subcellular location">
    <subcellularLocation>
        <location evidence="1">Membrane</location>
        <topology evidence="1">Single-pass membrane protein</topology>
    </subcellularLocation>
</comment>
<dbReference type="SUPFAM" id="SSF53448">
    <property type="entry name" value="Nucleotide-diphospho-sugar transferases"/>
    <property type="match status" value="1"/>
</dbReference>
<dbReference type="CDD" id="cd00761">
    <property type="entry name" value="Glyco_tranf_GTA_type"/>
    <property type="match status" value="1"/>
</dbReference>
<organism evidence="4 5">
    <name type="scientific">Sulfurivirga caldicuralii</name>
    <dbReference type="NCBI Taxonomy" id="364032"/>
    <lineage>
        <taxon>Bacteria</taxon>
        <taxon>Pseudomonadati</taxon>
        <taxon>Pseudomonadota</taxon>
        <taxon>Gammaproteobacteria</taxon>
        <taxon>Thiotrichales</taxon>
        <taxon>Piscirickettsiaceae</taxon>
        <taxon>Sulfurivirga</taxon>
    </lineage>
</organism>
<protein>
    <submittedName>
        <fullName evidence="4">Glycosyl transferase family 2</fullName>
    </submittedName>
</protein>
<accession>A0A1N6DZD4</accession>
<dbReference type="GO" id="GO:0016757">
    <property type="term" value="F:glycosyltransferase activity"/>
    <property type="evidence" value="ECO:0007669"/>
    <property type="project" value="TreeGrafter"/>
</dbReference>
<keyword evidence="2" id="KW-0812">Transmembrane</keyword>
<dbReference type="Gene3D" id="3.90.550.10">
    <property type="entry name" value="Spore Coat Polysaccharide Biosynthesis Protein SpsA, Chain A"/>
    <property type="match status" value="1"/>
</dbReference>
<dbReference type="InterPro" id="IPR029044">
    <property type="entry name" value="Nucleotide-diphossugar_trans"/>
</dbReference>
<dbReference type="PANTHER" id="PTHR21461">
    <property type="entry name" value="GLYCOSYLTRANSFERASE FAMILY 92 PROTEIN"/>
    <property type="match status" value="1"/>
</dbReference>
<keyword evidence="4" id="KW-0808">Transferase</keyword>
<dbReference type="Proteomes" id="UP000198461">
    <property type="component" value="Unassembled WGS sequence"/>
</dbReference>
<dbReference type="EMBL" id="FSRE01000001">
    <property type="protein sequence ID" value="SIN76111.1"/>
    <property type="molecule type" value="Genomic_DNA"/>
</dbReference>
<gene>
    <name evidence="4" type="ORF">SAMN05443662_0502</name>
</gene>
<reference evidence="4 5" key="1">
    <citation type="submission" date="2016-11" db="EMBL/GenBank/DDBJ databases">
        <authorList>
            <person name="Jaros S."/>
            <person name="Januszkiewicz K."/>
            <person name="Wedrychowicz H."/>
        </authorList>
    </citation>
    <scope>NUCLEOTIDE SEQUENCE [LARGE SCALE GENOMIC DNA]</scope>
    <source>
        <strain evidence="4 5">DSM 17737</strain>
    </source>
</reference>
<name>A0A1N6DZD4_9GAMM</name>
<evidence type="ECO:0000313" key="5">
    <source>
        <dbReference type="Proteomes" id="UP000198461"/>
    </source>
</evidence>
<evidence type="ECO:0000256" key="1">
    <source>
        <dbReference type="ARBA" id="ARBA00004167"/>
    </source>
</evidence>
<keyword evidence="3" id="KW-0472">Membrane</keyword>
<evidence type="ECO:0000256" key="2">
    <source>
        <dbReference type="ARBA" id="ARBA00022692"/>
    </source>
</evidence>
<keyword evidence="3" id="KW-1133">Transmembrane helix</keyword>
<sequence>MHILTYYWRQLKPPENPRLVMTILCRNEVDVIEANIRVHALLGVDAFVVMDNGSTDGTREKLGALQGEFDLTIIDQPSQTYQQAKWMLQLAHVARLEKGAHWVISNDADEFWIPQQGDNLKMHLRLDDSVVTVPRSNMILTNEALKEGYRFFHANHRVQYPICYERDAQKRDPNISMLLVPISPKVIVNPNGLIKISGGNHRAKHWDNWRTARTTEAIRVYHYPIRSYEQFEANIRHRQQLLKNTNARMGDHYRRWVGLYEQGRLREEFERIVISAAHLNVLSRYKVVVEDTLPRQWFEKIRELQ</sequence>
<dbReference type="GO" id="GO:0005737">
    <property type="term" value="C:cytoplasm"/>
    <property type="evidence" value="ECO:0007669"/>
    <property type="project" value="TreeGrafter"/>
</dbReference>
<dbReference type="RefSeq" id="WP_074200805.1">
    <property type="nucleotide sequence ID" value="NZ_FSRE01000001.1"/>
</dbReference>
<dbReference type="GO" id="GO:0016020">
    <property type="term" value="C:membrane"/>
    <property type="evidence" value="ECO:0007669"/>
    <property type="project" value="UniProtKB-SubCell"/>
</dbReference>
<evidence type="ECO:0000256" key="3">
    <source>
        <dbReference type="ARBA" id="ARBA00022989"/>
    </source>
</evidence>
<dbReference type="AlphaFoldDB" id="A0A1N6DZD4"/>